<reference evidence="2" key="1">
    <citation type="submission" date="2023-10" db="EMBL/GenBank/DDBJ databases">
        <title>Genome assembly of Pristionchus species.</title>
        <authorList>
            <person name="Yoshida K."/>
            <person name="Sommer R.J."/>
        </authorList>
    </citation>
    <scope>NUCLEOTIDE SEQUENCE</scope>
    <source>
        <strain evidence="2">RS0144</strain>
    </source>
</reference>
<dbReference type="AlphaFoldDB" id="A0AAV5SCP6"/>
<dbReference type="InterPro" id="IPR019428">
    <property type="entry name" value="7TM_GPCR_serpentine_rcpt_Str"/>
</dbReference>
<protein>
    <recommendedName>
        <fullName evidence="4">G protein-coupled receptor</fullName>
    </recommendedName>
</protein>
<keyword evidence="1" id="KW-0472">Membrane</keyword>
<dbReference type="EMBL" id="BTSX01000001">
    <property type="protein sequence ID" value="GMS78448.1"/>
    <property type="molecule type" value="Genomic_DNA"/>
</dbReference>
<name>A0AAV5SCP6_9BILA</name>
<comment type="caution">
    <text evidence="2">The sequence shown here is derived from an EMBL/GenBank/DDBJ whole genome shotgun (WGS) entry which is preliminary data.</text>
</comment>
<evidence type="ECO:0000313" key="3">
    <source>
        <dbReference type="Proteomes" id="UP001432027"/>
    </source>
</evidence>
<proteinExistence type="predicted"/>
<organism evidence="2 3">
    <name type="scientific">Pristionchus entomophagus</name>
    <dbReference type="NCBI Taxonomy" id="358040"/>
    <lineage>
        <taxon>Eukaryota</taxon>
        <taxon>Metazoa</taxon>
        <taxon>Ecdysozoa</taxon>
        <taxon>Nematoda</taxon>
        <taxon>Chromadorea</taxon>
        <taxon>Rhabditida</taxon>
        <taxon>Rhabditina</taxon>
        <taxon>Diplogasteromorpha</taxon>
        <taxon>Diplogasteroidea</taxon>
        <taxon>Neodiplogasteridae</taxon>
        <taxon>Pristionchus</taxon>
    </lineage>
</organism>
<evidence type="ECO:0008006" key="4">
    <source>
        <dbReference type="Google" id="ProtNLM"/>
    </source>
</evidence>
<dbReference type="Pfam" id="PF10326">
    <property type="entry name" value="7TM_GPCR_Str"/>
    <property type="match status" value="1"/>
</dbReference>
<evidence type="ECO:0000313" key="2">
    <source>
        <dbReference type="EMBL" id="GMS78448.1"/>
    </source>
</evidence>
<feature type="transmembrane region" description="Helical" evidence="1">
    <location>
        <begin position="56"/>
        <end position="80"/>
    </location>
</feature>
<feature type="transmembrane region" description="Helical" evidence="1">
    <location>
        <begin position="101"/>
        <end position="128"/>
    </location>
</feature>
<keyword evidence="3" id="KW-1185">Reference proteome</keyword>
<sequence length="138" mass="15558">VFVSMWAADCILLMFNYSPGLREKKKKQLSEEFDIDFLTVTFTGFDLSTCNVTLSMIGLAYVMVLMYGMIGITIYCAISINKAIASDAISPKSKSMHRKSLKMLIAQALNPTIFLYIPPFISSFGIFISAYPEKLWRI</sequence>
<accession>A0AAV5SCP6</accession>
<feature type="non-terminal residue" evidence="2">
    <location>
        <position position="1"/>
    </location>
</feature>
<gene>
    <name evidence="2" type="ORF">PENTCL1PPCAC_623</name>
</gene>
<keyword evidence="1" id="KW-1133">Transmembrane helix</keyword>
<dbReference type="Proteomes" id="UP001432027">
    <property type="component" value="Unassembled WGS sequence"/>
</dbReference>
<keyword evidence="1" id="KW-0812">Transmembrane</keyword>
<dbReference type="PANTHER" id="PTHR46178:SF9">
    <property type="entry name" value="SEVEN TM RECEPTOR"/>
    <property type="match status" value="1"/>
</dbReference>
<evidence type="ECO:0000256" key="1">
    <source>
        <dbReference type="SAM" id="Phobius"/>
    </source>
</evidence>
<dbReference type="PANTHER" id="PTHR46178">
    <property type="entry name" value="SEVEN TM RECEPTOR"/>
    <property type="match status" value="1"/>
</dbReference>